<dbReference type="WBParaSite" id="JU765_v2.g10005.t2">
    <property type="protein sequence ID" value="JU765_v2.g10005.t2"/>
    <property type="gene ID" value="JU765_v2.g10005"/>
</dbReference>
<evidence type="ECO:0000313" key="1">
    <source>
        <dbReference type="Proteomes" id="UP000887576"/>
    </source>
</evidence>
<dbReference type="Proteomes" id="UP000887576">
    <property type="component" value="Unplaced"/>
</dbReference>
<organism evidence="1 2">
    <name type="scientific">Panagrolaimus sp. JU765</name>
    <dbReference type="NCBI Taxonomy" id="591449"/>
    <lineage>
        <taxon>Eukaryota</taxon>
        <taxon>Metazoa</taxon>
        <taxon>Ecdysozoa</taxon>
        <taxon>Nematoda</taxon>
        <taxon>Chromadorea</taxon>
        <taxon>Rhabditida</taxon>
        <taxon>Tylenchina</taxon>
        <taxon>Panagrolaimomorpha</taxon>
        <taxon>Panagrolaimoidea</taxon>
        <taxon>Panagrolaimidae</taxon>
        <taxon>Panagrolaimus</taxon>
    </lineage>
</organism>
<proteinExistence type="predicted"/>
<protein>
    <submittedName>
        <fullName evidence="2">Uncharacterized protein</fullName>
    </submittedName>
</protein>
<reference evidence="2" key="1">
    <citation type="submission" date="2022-11" db="UniProtKB">
        <authorList>
            <consortium name="WormBaseParasite"/>
        </authorList>
    </citation>
    <scope>IDENTIFICATION</scope>
</reference>
<accession>A0AC34PU87</accession>
<evidence type="ECO:0000313" key="2">
    <source>
        <dbReference type="WBParaSite" id="JU765_v2.g10005.t2"/>
    </source>
</evidence>
<sequence>MLQKARFHIFNVCRFYVGKRLCHNKPVRDPLFRRIYDSVLTNVLGRQENAFDSTLLRSCYKADQLEPQKWILIYHDFDASRIGFIGSLSFATVIIGLCVATADYLIHGEFTLNTAKVLKDDAEELGIFIIIPITLMIIVVGLLLKLHFMRIFRIYQNLQNSDAYAFVYPGFFQSNRMHMVSRSEIASKPLLYEDVTKVNVIQSGNISIKNRSMIINLEAFRAQPYRSYMLQERNELPDDFDSFTDSTASEVRRRKSSKLPPKIPPPPMF</sequence>
<name>A0AC34PU87_9BILA</name>